<comment type="caution">
    <text evidence="1">The sequence shown here is derived from an EMBL/GenBank/DDBJ whole genome shotgun (WGS) entry which is preliminary data.</text>
</comment>
<dbReference type="AlphaFoldDB" id="G9WUE5"/>
<accession>G9WUE5</accession>
<protein>
    <recommendedName>
        <fullName evidence="3">XkdX family protein</fullName>
    </recommendedName>
</protein>
<gene>
    <name evidence="1" type="ORF">HMPREF9624_00270</name>
</gene>
<dbReference type="Proteomes" id="UP000003527">
    <property type="component" value="Unassembled WGS sequence"/>
</dbReference>
<evidence type="ECO:0008006" key="3">
    <source>
        <dbReference type="Google" id="ProtNLM"/>
    </source>
</evidence>
<sequence length="52" mass="5880">MFEYLKRMAGRGKLNKRILDKVVSEGWITKEQEAEILKIAAEANEEGGKGNE</sequence>
<organism evidence="1 2">
    <name type="scientific">Oribacterium asaccharolyticum ACB7</name>
    <dbReference type="NCBI Taxonomy" id="796944"/>
    <lineage>
        <taxon>Bacteria</taxon>
        <taxon>Bacillati</taxon>
        <taxon>Bacillota</taxon>
        <taxon>Clostridia</taxon>
        <taxon>Lachnospirales</taxon>
        <taxon>Lachnospiraceae</taxon>
        <taxon>Oribacterium</taxon>
    </lineage>
</organism>
<evidence type="ECO:0000313" key="2">
    <source>
        <dbReference type="Proteomes" id="UP000003527"/>
    </source>
</evidence>
<reference evidence="1 2" key="1">
    <citation type="submission" date="2011-08" db="EMBL/GenBank/DDBJ databases">
        <title>The Genome Sequence of Oribacterium sp. ACB7.</title>
        <authorList>
            <consortium name="The Broad Institute Genome Sequencing Platform"/>
            <person name="Earl A."/>
            <person name="Ward D."/>
            <person name="Feldgarden M."/>
            <person name="Gevers D."/>
            <person name="Sizova M."/>
            <person name="Hazen A."/>
            <person name="Epstein S."/>
            <person name="Young S.K."/>
            <person name="Zeng Q."/>
            <person name="Gargeya S."/>
            <person name="Fitzgerald M."/>
            <person name="Haas B."/>
            <person name="Abouelleil A."/>
            <person name="Alvarado L."/>
            <person name="Arachchi H.M."/>
            <person name="Berlin A."/>
            <person name="Brown A."/>
            <person name="Chapman S.B."/>
            <person name="Chen Z."/>
            <person name="Dunbar C."/>
            <person name="Freedman E."/>
            <person name="Gearin G."/>
            <person name="Gellesch M."/>
            <person name="Goldberg J."/>
            <person name="Griggs A."/>
            <person name="Gujja S."/>
            <person name="Heiman D."/>
            <person name="Howarth C."/>
            <person name="Larson L."/>
            <person name="Lui A."/>
            <person name="MacDonald P.J.P."/>
            <person name="Montmayeur A."/>
            <person name="Murphy C."/>
            <person name="Neiman D."/>
            <person name="Pearson M."/>
            <person name="Priest M."/>
            <person name="Roberts A."/>
            <person name="Saif S."/>
            <person name="Shea T."/>
            <person name="Shenoy N."/>
            <person name="Sisk P."/>
            <person name="Stolte C."/>
            <person name="Sykes S."/>
            <person name="Wortman J."/>
            <person name="Nusbaum C."/>
            <person name="Birren B."/>
        </authorList>
    </citation>
    <scope>NUCLEOTIDE SEQUENCE [LARGE SCALE GENOMIC DNA]</scope>
    <source>
        <strain evidence="1 2">ACB7</strain>
    </source>
</reference>
<dbReference type="RefSeq" id="WP_009536204.1">
    <property type="nucleotide sequence ID" value="NZ_JH414504.1"/>
</dbReference>
<dbReference type="EMBL" id="AFZD01000016">
    <property type="protein sequence ID" value="EHL11963.1"/>
    <property type="molecule type" value="Genomic_DNA"/>
</dbReference>
<dbReference type="PATRIC" id="fig|796944.3.peg.974"/>
<proteinExistence type="predicted"/>
<dbReference type="HOGENOM" id="CLU_215905_0_0_9"/>
<evidence type="ECO:0000313" key="1">
    <source>
        <dbReference type="EMBL" id="EHL11963.1"/>
    </source>
</evidence>
<name>G9WUE5_9FIRM</name>
<keyword evidence="2" id="KW-1185">Reference proteome</keyword>